<dbReference type="Proteomes" id="UP001064879">
    <property type="component" value="Chromosome"/>
</dbReference>
<dbReference type="SUPFAM" id="SSF140931">
    <property type="entry name" value="Fic-like"/>
    <property type="match status" value="1"/>
</dbReference>
<dbReference type="PANTHER" id="PTHR39426">
    <property type="entry name" value="HOMOLOGY TO DEATH-ON-CURING PROTEIN OF PHAGE P1"/>
    <property type="match status" value="1"/>
</dbReference>
<protein>
    <submittedName>
        <fullName evidence="2">Type II toxin-antitoxin system death-on-curing family toxin</fullName>
    </submittedName>
</protein>
<sequence>MDQVIQIHDAETTAPLLDYNALASAVHSPMAGFGDFEPYPTLFEKAAVLLAHLANNHAFHDGNKRCAWISCRVFLLMNGISIEPTTEEIVQFVEECVVRDKWGNRDIAVWLNEHQA</sequence>
<feature type="domain" description="Fido" evidence="1">
    <location>
        <begin position="1"/>
        <end position="113"/>
    </location>
</feature>
<keyword evidence="3" id="KW-1185">Reference proteome</keyword>
<dbReference type="Pfam" id="PF02661">
    <property type="entry name" value="Fic"/>
    <property type="match status" value="1"/>
</dbReference>
<evidence type="ECO:0000313" key="3">
    <source>
        <dbReference type="Proteomes" id="UP001064879"/>
    </source>
</evidence>
<proteinExistence type="predicted"/>
<dbReference type="InterPro" id="IPR053737">
    <property type="entry name" value="Type_II_TA_Toxin"/>
</dbReference>
<name>A0ABY5SQ81_9MICO</name>
<accession>A0ABY5SQ81</accession>
<dbReference type="PANTHER" id="PTHR39426:SF1">
    <property type="entry name" value="HOMOLOGY TO DEATH-ON-CURING PROTEIN OF PHAGE P1"/>
    <property type="match status" value="1"/>
</dbReference>
<dbReference type="EMBL" id="CP093443">
    <property type="protein sequence ID" value="UVI36652.1"/>
    <property type="molecule type" value="Genomic_DNA"/>
</dbReference>
<organism evidence="2 3">
    <name type="scientific">Brevibacterium spongiae</name>
    <dbReference type="NCBI Taxonomy" id="2909672"/>
    <lineage>
        <taxon>Bacteria</taxon>
        <taxon>Bacillati</taxon>
        <taxon>Actinomycetota</taxon>
        <taxon>Actinomycetes</taxon>
        <taxon>Micrococcales</taxon>
        <taxon>Brevibacteriaceae</taxon>
        <taxon>Brevibacterium</taxon>
    </lineage>
</organism>
<dbReference type="NCBIfam" id="TIGR01550">
    <property type="entry name" value="DOC_P1"/>
    <property type="match status" value="1"/>
</dbReference>
<gene>
    <name evidence="2" type="ORF">L1F31_02990</name>
</gene>
<dbReference type="PROSITE" id="PS51459">
    <property type="entry name" value="FIDO"/>
    <property type="match status" value="1"/>
</dbReference>
<reference evidence="2" key="1">
    <citation type="submission" date="2022-03" db="EMBL/GenBank/DDBJ databases">
        <title>Brevibacterium spongiae sp. nov., isolated from marine sponge.</title>
        <authorList>
            <person name="Li Z."/>
            <person name="Zhang M."/>
        </authorList>
    </citation>
    <scope>NUCLEOTIDE SEQUENCE</scope>
    <source>
        <strain evidence="2">WHS-Z9</strain>
    </source>
</reference>
<dbReference type="InterPro" id="IPR036597">
    <property type="entry name" value="Fido-like_dom_sf"/>
</dbReference>
<dbReference type="InterPro" id="IPR006440">
    <property type="entry name" value="Doc"/>
</dbReference>
<evidence type="ECO:0000259" key="1">
    <source>
        <dbReference type="PROSITE" id="PS51459"/>
    </source>
</evidence>
<dbReference type="RefSeq" id="WP_265419219.1">
    <property type="nucleotide sequence ID" value="NZ_CP093443.1"/>
</dbReference>
<evidence type="ECO:0000313" key="2">
    <source>
        <dbReference type="EMBL" id="UVI36652.1"/>
    </source>
</evidence>
<dbReference type="InterPro" id="IPR003812">
    <property type="entry name" value="Fido"/>
</dbReference>
<dbReference type="Gene3D" id="1.20.120.1870">
    <property type="entry name" value="Fic/DOC protein, Fido domain"/>
    <property type="match status" value="1"/>
</dbReference>